<gene>
    <name evidence="2" type="ORF">A4R35_00140</name>
</gene>
<feature type="compositionally biased region" description="Low complexity" evidence="1">
    <location>
        <begin position="68"/>
        <end position="77"/>
    </location>
</feature>
<sequence length="95" mass="10171">MALATILEADTHASVRGNSGDHPTILAERGSPIGTKAHRERNQDRVSTQATSLQDQAGIGHSPGSTDRSPTASPTRSSRQRQNNRHEDLLGETTC</sequence>
<feature type="region of interest" description="Disordered" evidence="1">
    <location>
        <begin position="1"/>
        <end position="95"/>
    </location>
</feature>
<organism evidence="2 3">
    <name type="scientific">Thermogemmatispora tikiterensis</name>
    <dbReference type="NCBI Taxonomy" id="1825093"/>
    <lineage>
        <taxon>Bacteria</taxon>
        <taxon>Bacillati</taxon>
        <taxon>Chloroflexota</taxon>
        <taxon>Ktedonobacteria</taxon>
        <taxon>Thermogemmatisporales</taxon>
        <taxon>Thermogemmatisporaceae</taxon>
        <taxon>Thermogemmatispora</taxon>
    </lineage>
</organism>
<keyword evidence="3" id="KW-1185">Reference proteome</keyword>
<reference evidence="2 3" key="1">
    <citation type="submission" date="2016-08" db="EMBL/GenBank/DDBJ databases">
        <title>Analysis of Carbohydrate Active Enzymes in Thermogemmatispora T81 Reveals Carbohydrate Degradation Ability.</title>
        <authorList>
            <person name="Tomazini A."/>
            <person name="Lal S."/>
            <person name="Stott M."/>
            <person name="Henrissat B."/>
            <person name="Polikarpov I."/>
            <person name="Sparling R."/>
            <person name="Levin D.B."/>
        </authorList>
    </citation>
    <scope>NUCLEOTIDE SEQUENCE [LARGE SCALE GENOMIC DNA]</scope>
    <source>
        <strain evidence="2 3">T81</strain>
    </source>
</reference>
<accession>A0A328VAY7</accession>
<dbReference type="EMBL" id="MCIF01000002">
    <property type="protein sequence ID" value="RAQ93919.1"/>
    <property type="molecule type" value="Genomic_DNA"/>
</dbReference>
<name>A0A328VAY7_9CHLR</name>
<proteinExistence type="predicted"/>
<protein>
    <submittedName>
        <fullName evidence="2">Uncharacterized protein</fullName>
    </submittedName>
</protein>
<feature type="compositionally biased region" description="Polar residues" evidence="1">
    <location>
        <begin position="45"/>
        <end position="55"/>
    </location>
</feature>
<comment type="caution">
    <text evidence="2">The sequence shown here is derived from an EMBL/GenBank/DDBJ whole genome shotgun (WGS) entry which is preliminary data.</text>
</comment>
<evidence type="ECO:0000256" key="1">
    <source>
        <dbReference type="SAM" id="MobiDB-lite"/>
    </source>
</evidence>
<evidence type="ECO:0000313" key="3">
    <source>
        <dbReference type="Proteomes" id="UP000248706"/>
    </source>
</evidence>
<evidence type="ECO:0000313" key="2">
    <source>
        <dbReference type="EMBL" id="RAQ93919.1"/>
    </source>
</evidence>
<dbReference type="Proteomes" id="UP000248706">
    <property type="component" value="Unassembled WGS sequence"/>
</dbReference>
<dbReference type="AlphaFoldDB" id="A0A328VAY7"/>